<dbReference type="FunFam" id="1.10.340.70:FF:000001">
    <property type="entry name" value="Retrovirus-related Pol polyprotein from transposon gypsy-like Protein"/>
    <property type="match status" value="1"/>
</dbReference>
<dbReference type="InterPro" id="IPR036397">
    <property type="entry name" value="RNaseH_sf"/>
</dbReference>
<name>A0AAV4DZS0_9GAST</name>
<reference evidence="2 3" key="1">
    <citation type="journal article" date="2021" name="Elife">
        <title>Chloroplast acquisition without the gene transfer in kleptoplastic sea slugs, Plakobranchus ocellatus.</title>
        <authorList>
            <person name="Maeda T."/>
            <person name="Takahashi S."/>
            <person name="Yoshida T."/>
            <person name="Shimamura S."/>
            <person name="Takaki Y."/>
            <person name="Nagai Y."/>
            <person name="Toyoda A."/>
            <person name="Suzuki Y."/>
            <person name="Arimoto A."/>
            <person name="Ishii H."/>
            <person name="Satoh N."/>
            <person name="Nishiyama T."/>
            <person name="Hasebe M."/>
            <person name="Maruyama T."/>
            <person name="Minagawa J."/>
            <person name="Obokata J."/>
            <person name="Shigenobu S."/>
        </authorList>
    </citation>
    <scope>NUCLEOTIDE SEQUENCE [LARGE SCALE GENOMIC DNA]</scope>
</reference>
<dbReference type="Gene3D" id="3.30.420.10">
    <property type="entry name" value="Ribonuclease H-like superfamily/Ribonuclease H"/>
    <property type="match status" value="1"/>
</dbReference>
<dbReference type="Pfam" id="PF17921">
    <property type="entry name" value="Integrase_H2C2"/>
    <property type="match status" value="1"/>
</dbReference>
<dbReference type="PANTHER" id="PTHR37984:SF15">
    <property type="entry name" value="INTEGRASE CATALYTIC DOMAIN-CONTAINING PROTEIN"/>
    <property type="match status" value="1"/>
</dbReference>
<dbReference type="EMBL" id="BLXT01008474">
    <property type="protein sequence ID" value="GFO49346.1"/>
    <property type="molecule type" value="Genomic_DNA"/>
</dbReference>
<dbReference type="InterPro" id="IPR050951">
    <property type="entry name" value="Retrovirus_Pol_polyprotein"/>
</dbReference>
<dbReference type="PANTHER" id="PTHR37984">
    <property type="entry name" value="PROTEIN CBG26694"/>
    <property type="match status" value="1"/>
</dbReference>
<dbReference type="InterPro" id="IPR001584">
    <property type="entry name" value="Integrase_cat-core"/>
</dbReference>
<dbReference type="FunFam" id="3.30.420.10:FF:000032">
    <property type="entry name" value="Retrovirus-related Pol polyprotein from transposon 297-like Protein"/>
    <property type="match status" value="1"/>
</dbReference>
<organism evidence="2 3">
    <name type="scientific">Plakobranchus ocellatus</name>
    <dbReference type="NCBI Taxonomy" id="259542"/>
    <lineage>
        <taxon>Eukaryota</taxon>
        <taxon>Metazoa</taxon>
        <taxon>Spiralia</taxon>
        <taxon>Lophotrochozoa</taxon>
        <taxon>Mollusca</taxon>
        <taxon>Gastropoda</taxon>
        <taxon>Heterobranchia</taxon>
        <taxon>Euthyneura</taxon>
        <taxon>Panpulmonata</taxon>
        <taxon>Sacoglossa</taxon>
        <taxon>Placobranchoidea</taxon>
        <taxon>Plakobranchidae</taxon>
        <taxon>Plakobranchus</taxon>
    </lineage>
</organism>
<proteinExistence type="predicted"/>
<gene>
    <name evidence="2" type="ORF">PoB_007585100</name>
</gene>
<dbReference type="Gene3D" id="1.10.340.70">
    <property type="match status" value="1"/>
</dbReference>
<dbReference type="GO" id="GO:0003676">
    <property type="term" value="F:nucleic acid binding"/>
    <property type="evidence" value="ECO:0007669"/>
    <property type="project" value="InterPro"/>
</dbReference>
<dbReference type="AlphaFoldDB" id="A0AAV4DZS0"/>
<protein>
    <submittedName>
        <fullName evidence="2">Gypsy retrotransposon integrase-like protein 1</fullName>
    </submittedName>
</protein>
<feature type="domain" description="Integrase catalytic" evidence="1">
    <location>
        <begin position="151"/>
        <end position="309"/>
    </location>
</feature>
<keyword evidence="3" id="KW-1185">Reference proteome</keyword>
<dbReference type="PROSITE" id="PS50994">
    <property type="entry name" value="INTEGRASE"/>
    <property type="match status" value="1"/>
</dbReference>
<dbReference type="Proteomes" id="UP000735302">
    <property type="component" value="Unassembled WGS sequence"/>
</dbReference>
<dbReference type="InterPro" id="IPR012337">
    <property type="entry name" value="RNaseH-like_sf"/>
</dbReference>
<dbReference type="Pfam" id="PF00665">
    <property type="entry name" value="rve"/>
    <property type="match status" value="1"/>
</dbReference>
<dbReference type="SUPFAM" id="SSF53098">
    <property type="entry name" value="Ribonuclease H-like"/>
    <property type="match status" value="1"/>
</dbReference>
<dbReference type="GO" id="GO:0015074">
    <property type="term" value="P:DNA integration"/>
    <property type="evidence" value="ECO:0007669"/>
    <property type="project" value="InterPro"/>
</dbReference>
<accession>A0AAV4DZS0</accession>
<evidence type="ECO:0000259" key="1">
    <source>
        <dbReference type="PROSITE" id="PS50994"/>
    </source>
</evidence>
<evidence type="ECO:0000313" key="3">
    <source>
        <dbReference type="Proteomes" id="UP000735302"/>
    </source>
</evidence>
<dbReference type="InterPro" id="IPR041588">
    <property type="entry name" value="Integrase_H2C2"/>
</dbReference>
<evidence type="ECO:0000313" key="2">
    <source>
        <dbReference type="EMBL" id="GFO49346.1"/>
    </source>
</evidence>
<comment type="caution">
    <text evidence="2">The sequence shown here is derived from an EMBL/GenBank/DDBJ whole genome shotgun (WGS) entry which is preliminary data.</text>
</comment>
<sequence length="402" mass="45226">MTTRAQSQEQTKALQNPASVFSLPKGDLGRLQANDESLKGWLGKVGLEQKGAITFIKENGVLFRIYTDRQGSAHKTLAAPNAIRNRLLWAAHDCPLSGHHGVSKTLKNILSEFSWPGVSRDVVTYVKSCHICQVKAPMNRDKKAPLQPMPLMEEPFQRVVVDLVGPLEMSEGGNSYILTLVDLATRWAETTPLKHITSEHVAEALYRMFCRLGFPVEIQSDRGPQFISALMAEFDRFSGMKHILSSPYRPQTNGSVERFHSSLKSILRKVSSDFPKQWDRYLPSALFACRQMEHESTGFSPFFLLFGRKPKGPMALIADSLLTSTMAKPEFSYRYIHELHQCAREACHTAQDALRLVQQKSRDRQLPHSALKVFSTNDPVLVLLPDANNKLLISKLLIGFLR</sequence>